<feature type="domain" description="Arrestin C-terminal-like" evidence="3">
    <location>
        <begin position="6"/>
        <end position="139"/>
    </location>
</feature>
<evidence type="ECO:0000256" key="1">
    <source>
        <dbReference type="ARBA" id="ARBA00037950"/>
    </source>
</evidence>
<feature type="domain" description="Arrestin C-terminal-like" evidence="3">
    <location>
        <begin position="161"/>
        <end position="294"/>
    </location>
</feature>
<evidence type="ECO:0000313" key="5">
    <source>
        <dbReference type="Proteomes" id="UP000093000"/>
    </source>
</evidence>
<accession>A0A1C7NKP8</accession>
<dbReference type="GO" id="GO:0070086">
    <property type="term" value="P:ubiquitin-dependent endocytosis"/>
    <property type="evidence" value="ECO:0007669"/>
    <property type="project" value="TreeGrafter"/>
</dbReference>
<dbReference type="InterPro" id="IPR011021">
    <property type="entry name" value="Arrestin-like_N"/>
</dbReference>
<dbReference type="PANTHER" id="PTHR11188:SF161">
    <property type="entry name" value="PH-RESPONSE REGULATOR PROTEIN PALF_RIM8"/>
    <property type="match status" value="1"/>
</dbReference>
<dbReference type="InParanoid" id="A0A1C7NKP8"/>
<dbReference type="GO" id="GO:0005829">
    <property type="term" value="C:cytosol"/>
    <property type="evidence" value="ECO:0007669"/>
    <property type="project" value="TreeGrafter"/>
</dbReference>
<evidence type="ECO:0000259" key="3">
    <source>
        <dbReference type="SMART" id="SM01017"/>
    </source>
</evidence>
<dbReference type="Proteomes" id="UP000093000">
    <property type="component" value="Unassembled WGS sequence"/>
</dbReference>
<evidence type="ECO:0000313" key="4">
    <source>
        <dbReference type="EMBL" id="OBZ87864.1"/>
    </source>
</evidence>
<sequence length="568" mass="64913">MRNRLKSNKVIDIVLSEEKFYFPGDTIQGVVFVKPKSSIKVNSIHVKFIGTIYLQAKEKESMSLFHVRETIPMKVKVLESKEHRFPFQFSVPEKLPSAMDLNMKRMFKVDYRLEAILDRPMVPESLCPQVVYPVVILECIDITREVHAKPLEEQKLFVLPDNHKCHIKLSLPRTGYTRGETIPVNVIVNTSQSFVHKEGIAIDLVRKMETHTVKNQQKKEDILKSERLGLNIIGPYNFSQSVTTQLLIRTTPPTLQYRDILSVQYVIRIQIYDVSSKTKPVCRIELPIIIGTWPRAAVPIDEDDEDIIQYMGELMVGDEIDEDAREDDEDDDDEHWMMDPPPQGEQDFEIKKGPYLHQPIRRSGSNGSLQSNSSWIAKLDQRFSTPIPEGYLMAQNSTPYNRHSIIPPAIPSPPQPQHAIRLPTEYLNRSSSAPNLFHPPPPPPPSSNARESIHYHDPSPTPVSSMPLPHSSPRPHYIQQHRASAIPFHHRGGSDGFVAPNEVPNHTLTFIQTQPQPTQSSFITEEDSDVSSASDSEDEDDLFAIIQKKRRTEERRKRQQRQTFTTVA</sequence>
<dbReference type="GO" id="GO:0005886">
    <property type="term" value="C:plasma membrane"/>
    <property type="evidence" value="ECO:0007669"/>
    <property type="project" value="TreeGrafter"/>
</dbReference>
<dbReference type="InterPro" id="IPR014752">
    <property type="entry name" value="Arrestin-like_C"/>
</dbReference>
<dbReference type="SUPFAM" id="SSF81296">
    <property type="entry name" value="E set domains"/>
    <property type="match status" value="2"/>
</dbReference>
<dbReference type="Pfam" id="PF00339">
    <property type="entry name" value="Arrestin_N"/>
    <property type="match status" value="1"/>
</dbReference>
<reference evidence="4 5" key="1">
    <citation type="submission" date="2016-03" db="EMBL/GenBank/DDBJ databases">
        <title>Choanephora cucurbitarum.</title>
        <authorList>
            <person name="Min B."/>
            <person name="Park H."/>
            <person name="Park J.-H."/>
            <person name="Shin H.-D."/>
            <person name="Choi I.-G."/>
        </authorList>
    </citation>
    <scope>NUCLEOTIDE SEQUENCE [LARGE SCALE GENOMIC DNA]</scope>
    <source>
        <strain evidence="4 5">KUS-F28377</strain>
    </source>
</reference>
<feature type="compositionally biased region" description="Acidic residues" evidence="2">
    <location>
        <begin position="323"/>
        <end position="334"/>
    </location>
</feature>
<evidence type="ECO:0000256" key="2">
    <source>
        <dbReference type="SAM" id="MobiDB-lite"/>
    </source>
</evidence>
<dbReference type="STRING" id="101091.A0A1C7NKP8"/>
<comment type="caution">
    <text evidence="4">The sequence shown here is derived from an EMBL/GenBank/DDBJ whole genome shotgun (WGS) entry which is preliminary data.</text>
</comment>
<dbReference type="AlphaFoldDB" id="A0A1C7NKP8"/>
<dbReference type="InterPro" id="IPR014756">
    <property type="entry name" value="Ig_E-set"/>
</dbReference>
<dbReference type="InterPro" id="IPR011022">
    <property type="entry name" value="Arrestin_C-like"/>
</dbReference>
<feature type="region of interest" description="Disordered" evidence="2">
    <location>
        <begin position="429"/>
        <end position="475"/>
    </location>
</feature>
<feature type="compositionally biased region" description="Pro residues" evidence="2">
    <location>
        <begin position="437"/>
        <end position="446"/>
    </location>
</feature>
<organism evidence="4 5">
    <name type="scientific">Choanephora cucurbitarum</name>
    <dbReference type="NCBI Taxonomy" id="101091"/>
    <lineage>
        <taxon>Eukaryota</taxon>
        <taxon>Fungi</taxon>
        <taxon>Fungi incertae sedis</taxon>
        <taxon>Mucoromycota</taxon>
        <taxon>Mucoromycotina</taxon>
        <taxon>Mucoromycetes</taxon>
        <taxon>Mucorales</taxon>
        <taxon>Mucorineae</taxon>
        <taxon>Choanephoraceae</taxon>
        <taxon>Choanephoroideae</taxon>
        <taxon>Choanephora</taxon>
    </lineage>
</organism>
<feature type="region of interest" description="Disordered" evidence="2">
    <location>
        <begin position="512"/>
        <end position="541"/>
    </location>
</feature>
<dbReference type="GO" id="GO:0030674">
    <property type="term" value="F:protein-macromolecule adaptor activity"/>
    <property type="evidence" value="ECO:0007669"/>
    <property type="project" value="TreeGrafter"/>
</dbReference>
<dbReference type="PANTHER" id="PTHR11188">
    <property type="entry name" value="ARRESTIN DOMAIN CONTAINING PROTEIN"/>
    <property type="match status" value="1"/>
</dbReference>
<feature type="region of interest" description="Disordered" evidence="2">
    <location>
        <begin position="323"/>
        <end position="345"/>
    </location>
</feature>
<dbReference type="EMBL" id="LUGH01000192">
    <property type="protein sequence ID" value="OBZ87864.1"/>
    <property type="molecule type" value="Genomic_DNA"/>
</dbReference>
<dbReference type="SMART" id="SM01017">
    <property type="entry name" value="Arrestin_C"/>
    <property type="match status" value="2"/>
</dbReference>
<dbReference type="GO" id="GO:0031625">
    <property type="term" value="F:ubiquitin protein ligase binding"/>
    <property type="evidence" value="ECO:0007669"/>
    <property type="project" value="TreeGrafter"/>
</dbReference>
<feature type="compositionally biased region" description="Acidic residues" evidence="2">
    <location>
        <begin position="524"/>
        <end position="541"/>
    </location>
</feature>
<gene>
    <name evidence="4" type="primary">Arrdc2</name>
    <name evidence="4" type="ORF">A0J61_04086</name>
</gene>
<dbReference type="Gene3D" id="2.60.40.640">
    <property type="match status" value="2"/>
</dbReference>
<dbReference type="Pfam" id="PF02752">
    <property type="entry name" value="Arrestin_C"/>
    <property type="match status" value="1"/>
</dbReference>
<dbReference type="OrthoDB" id="7785529at2759"/>
<comment type="similarity">
    <text evidence="1">Belongs to the arrestin family. PalF/RIM8 subfamily.</text>
</comment>
<feature type="compositionally biased region" description="Polar residues" evidence="2">
    <location>
        <begin position="512"/>
        <end position="523"/>
    </location>
</feature>
<proteinExistence type="inferred from homology"/>
<protein>
    <submittedName>
        <fullName evidence="4">Arrestin domain-containing protein 2</fullName>
    </submittedName>
</protein>
<dbReference type="InterPro" id="IPR050357">
    <property type="entry name" value="Arrestin_domain-protein"/>
</dbReference>
<keyword evidence="5" id="KW-1185">Reference proteome</keyword>
<name>A0A1C7NKP8_9FUNG</name>